<feature type="non-terminal residue" evidence="1">
    <location>
        <position position="1"/>
    </location>
</feature>
<reference evidence="1 2" key="1">
    <citation type="journal article" date="2012" name="PLoS Pathog.">
        <title>The genome of the obligate intracellular parasite Trachipleistophora hominis: new insights into microsporidian genome dynamics and reductive evolution.</title>
        <authorList>
            <person name="Heinz E."/>
            <person name="Williams T.A."/>
            <person name="Nakjang S."/>
            <person name="Noel C.J."/>
            <person name="Swan D.C."/>
            <person name="Goldberg A.V."/>
            <person name="Harris S.R."/>
            <person name="Weinmaier T."/>
            <person name="Markert S."/>
            <person name="Becher D."/>
            <person name="Bernhardt J."/>
            <person name="Dagan T."/>
            <person name="Hacker C."/>
            <person name="Lucocq J.M."/>
            <person name="Schweder T."/>
            <person name="Rattei T."/>
            <person name="Hall N."/>
            <person name="Hirt R.P."/>
            <person name="Embley T.M."/>
        </authorList>
    </citation>
    <scope>NUCLEOTIDE SEQUENCE [LARGE SCALE GENOMIC DNA]</scope>
</reference>
<name>L7JX88_TRAHO</name>
<dbReference type="HOGENOM" id="CLU_1464713_0_0_1"/>
<dbReference type="AlphaFoldDB" id="L7JX88"/>
<keyword evidence="2" id="KW-1185">Reference proteome</keyword>
<proteinExistence type="predicted"/>
<evidence type="ECO:0000313" key="1">
    <source>
        <dbReference type="EMBL" id="ELQ75925.1"/>
    </source>
</evidence>
<evidence type="ECO:0000313" key="2">
    <source>
        <dbReference type="Proteomes" id="UP000011185"/>
    </source>
</evidence>
<dbReference type="InParanoid" id="L7JX88"/>
<dbReference type="EMBL" id="JH993902">
    <property type="protein sequence ID" value="ELQ75925.1"/>
    <property type="molecule type" value="Genomic_DNA"/>
</dbReference>
<organism evidence="1 2">
    <name type="scientific">Trachipleistophora hominis</name>
    <name type="common">Microsporidian parasite</name>
    <dbReference type="NCBI Taxonomy" id="72359"/>
    <lineage>
        <taxon>Eukaryota</taxon>
        <taxon>Fungi</taxon>
        <taxon>Fungi incertae sedis</taxon>
        <taxon>Microsporidia</taxon>
        <taxon>Pleistophoridae</taxon>
        <taxon>Trachipleistophora</taxon>
    </lineage>
</organism>
<gene>
    <name evidence="1" type="ORF">THOM_1112</name>
</gene>
<protein>
    <submittedName>
        <fullName evidence="1">Uncharacterized protein</fullName>
    </submittedName>
</protein>
<accession>L7JX88</accession>
<dbReference type="Proteomes" id="UP000011185">
    <property type="component" value="Unassembled WGS sequence"/>
</dbReference>
<sequence>VTIKNTIYEFIRKSVEKAYNKFRTEERNKEPVEVGYYPFDYDRKKPEYYFHTETIYINIIEPMQRRAASHMESEIHIYDTNGSPVCVIPLIEFDLNDLYKEFDDFYAKKKGMVTAFEGYLVNSILEFINDKNVTSSNLLRHIDVICHGISMELNFVKQFFEVLRIKKENSCIVTVWAQITTGHPG</sequence>
<dbReference type="VEuPathDB" id="MicrosporidiaDB:THOM_1112"/>